<dbReference type="GO" id="GO:0030246">
    <property type="term" value="F:carbohydrate binding"/>
    <property type="evidence" value="ECO:0007669"/>
    <property type="project" value="UniProtKB-KW"/>
</dbReference>
<dbReference type="InterPro" id="IPR050828">
    <property type="entry name" value="C-type_lectin/matrix_domain"/>
</dbReference>
<gene>
    <name evidence="8" type="primary">LOC117668068</name>
</gene>
<dbReference type="PROSITE" id="PS50041">
    <property type="entry name" value="C_TYPE_LECTIN_2"/>
    <property type="match status" value="1"/>
</dbReference>
<dbReference type="OrthoDB" id="9043437at2759"/>
<evidence type="ECO:0000256" key="3">
    <source>
        <dbReference type="ARBA" id="ARBA00022525"/>
    </source>
</evidence>
<evidence type="ECO:0000256" key="1">
    <source>
        <dbReference type="ARBA" id="ARBA00004401"/>
    </source>
</evidence>
<keyword evidence="5" id="KW-0812">Transmembrane</keyword>
<evidence type="ECO:0000256" key="4">
    <source>
        <dbReference type="ARBA" id="ARBA00022734"/>
    </source>
</evidence>
<keyword evidence="5" id="KW-0472">Membrane</keyword>
<organism evidence="7 8">
    <name type="scientific">Pantherophis guttatus</name>
    <name type="common">Corn snake</name>
    <name type="synonym">Elaphe guttata</name>
    <dbReference type="NCBI Taxonomy" id="94885"/>
    <lineage>
        <taxon>Eukaryota</taxon>
        <taxon>Metazoa</taxon>
        <taxon>Chordata</taxon>
        <taxon>Craniata</taxon>
        <taxon>Vertebrata</taxon>
        <taxon>Euteleostomi</taxon>
        <taxon>Lepidosauria</taxon>
        <taxon>Squamata</taxon>
        <taxon>Bifurcata</taxon>
        <taxon>Unidentata</taxon>
        <taxon>Episquamata</taxon>
        <taxon>Toxicofera</taxon>
        <taxon>Serpentes</taxon>
        <taxon>Colubroidea</taxon>
        <taxon>Colubridae</taxon>
        <taxon>Colubrinae</taxon>
        <taxon>Pantherophis</taxon>
    </lineage>
</organism>
<reference evidence="8" key="1">
    <citation type="submission" date="2025-08" db="UniProtKB">
        <authorList>
            <consortium name="RefSeq"/>
        </authorList>
    </citation>
    <scope>IDENTIFICATION</scope>
    <source>
        <tissue evidence="8">Blood</tissue>
    </source>
</reference>
<evidence type="ECO:0000313" key="8">
    <source>
        <dbReference type="RefSeq" id="XP_034277654.2"/>
    </source>
</evidence>
<dbReference type="InterPro" id="IPR001304">
    <property type="entry name" value="C-type_lectin-like"/>
</dbReference>
<dbReference type="PANTHER" id="PTHR45710:SF15">
    <property type="entry name" value="C-TYPE LECTIN DOMAIN FAMILY 2 MEMBER B"/>
    <property type="match status" value="1"/>
</dbReference>
<protein>
    <submittedName>
        <fullName evidence="8">C-type lectin domain family 2 member B-like</fullName>
    </submittedName>
</protein>
<proteinExistence type="predicted"/>
<keyword evidence="3" id="KW-0964">Secreted</keyword>
<dbReference type="Pfam" id="PF00059">
    <property type="entry name" value="Lectin_C"/>
    <property type="match status" value="1"/>
</dbReference>
<dbReference type="InterPro" id="IPR016187">
    <property type="entry name" value="CTDL_fold"/>
</dbReference>
<evidence type="ECO:0000256" key="5">
    <source>
        <dbReference type="SAM" id="Phobius"/>
    </source>
</evidence>
<name>A0A6P9C526_PANGU</name>
<dbReference type="AlphaFoldDB" id="A0A6P9C526"/>
<dbReference type="PANTHER" id="PTHR45710">
    <property type="entry name" value="C-TYPE LECTIN DOMAIN-CONTAINING PROTEIN 180"/>
    <property type="match status" value="1"/>
</dbReference>
<dbReference type="InterPro" id="IPR033992">
    <property type="entry name" value="NKR-like_CTLD"/>
</dbReference>
<dbReference type="Gene3D" id="3.10.100.10">
    <property type="entry name" value="Mannose-Binding Protein A, subunit A"/>
    <property type="match status" value="1"/>
</dbReference>
<keyword evidence="5" id="KW-1133">Transmembrane helix</keyword>
<feature type="domain" description="C-type lectin" evidence="6">
    <location>
        <begin position="108"/>
        <end position="210"/>
    </location>
</feature>
<dbReference type="Proteomes" id="UP001652622">
    <property type="component" value="Unplaced"/>
</dbReference>
<dbReference type="SUPFAM" id="SSF56436">
    <property type="entry name" value="C-type lectin-like"/>
    <property type="match status" value="1"/>
</dbReference>
<dbReference type="InParanoid" id="A0A6P9C526"/>
<dbReference type="RefSeq" id="XP_034277654.2">
    <property type="nucleotide sequence ID" value="XM_034421763.2"/>
</dbReference>
<dbReference type="GeneID" id="117668068"/>
<dbReference type="GO" id="GO:0005886">
    <property type="term" value="C:plasma membrane"/>
    <property type="evidence" value="ECO:0007669"/>
    <property type="project" value="UniProtKB-SubCell"/>
</dbReference>
<feature type="transmembrane region" description="Helical" evidence="5">
    <location>
        <begin position="56"/>
        <end position="80"/>
    </location>
</feature>
<keyword evidence="7" id="KW-1185">Reference proteome</keyword>
<evidence type="ECO:0000256" key="2">
    <source>
        <dbReference type="ARBA" id="ARBA00004613"/>
    </source>
</evidence>
<dbReference type="GO" id="GO:0005576">
    <property type="term" value="C:extracellular region"/>
    <property type="evidence" value="ECO:0007669"/>
    <property type="project" value="UniProtKB-SubCell"/>
</dbReference>
<evidence type="ECO:0000313" key="7">
    <source>
        <dbReference type="Proteomes" id="UP001652622"/>
    </source>
</evidence>
<comment type="subcellular location">
    <subcellularLocation>
        <location evidence="1">Cell membrane</location>
        <topology evidence="1">Single-pass type II membrane protein</topology>
    </subcellularLocation>
    <subcellularLocation>
        <location evidence="2">Secreted</location>
    </subcellularLocation>
</comment>
<accession>A0A6P9C526</accession>
<dbReference type="CDD" id="cd03593">
    <property type="entry name" value="CLECT_NK_receptors_like"/>
    <property type="match status" value="1"/>
</dbReference>
<dbReference type="InterPro" id="IPR016186">
    <property type="entry name" value="C-type_lectin-like/link_sf"/>
</dbReference>
<dbReference type="SMART" id="SM00034">
    <property type="entry name" value="CLECT"/>
    <property type="match status" value="1"/>
</dbReference>
<dbReference type="KEGG" id="pgut:117668068"/>
<keyword evidence="4" id="KW-0430">Lectin</keyword>
<sequence>MSSPSRHSGRTRESNPDSSCVFIAESSSATEMPPASLPRKTRFKTFKSAVNKHRNVLIVSVISHVIIIIIFILTVCLVYYQGRSVPSNHQKDAINCPPVTCPPDWIGHQGHCYKFSVEEKTWNESQNFCILHNASLAKITKEEMDFVTMLTRNQVFWIGLKGEPDQPWKWLDGEHSTLKVMGNGGDCAFLNDDATASSGRCSTEHRYICKKNDPKRS</sequence>
<evidence type="ECO:0000259" key="6">
    <source>
        <dbReference type="PROSITE" id="PS50041"/>
    </source>
</evidence>